<evidence type="ECO:0000313" key="4">
    <source>
        <dbReference type="Proteomes" id="UP000184497"/>
    </source>
</evidence>
<dbReference type="Proteomes" id="UP000184497">
    <property type="component" value="Unassembled WGS sequence"/>
</dbReference>
<gene>
    <name evidence="3" type="ORF">SAMN05216369_1498</name>
</gene>
<organism evidence="3 4">
    <name type="scientific">Marinobacter antarcticus</name>
    <dbReference type="NCBI Taxonomy" id="564117"/>
    <lineage>
        <taxon>Bacteria</taxon>
        <taxon>Pseudomonadati</taxon>
        <taxon>Pseudomonadota</taxon>
        <taxon>Gammaproteobacteria</taxon>
        <taxon>Pseudomonadales</taxon>
        <taxon>Marinobacteraceae</taxon>
        <taxon>Marinobacter</taxon>
    </lineage>
</organism>
<dbReference type="InterPro" id="IPR018637">
    <property type="entry name" value="DUF2059"/>
</dbReference>
<evidence type="ECO:0000313" key="3">
    <source>
        <dbReference type="EMBL" id="SHK31606.1"/>
    </source>
</evidence>
<protein>
    <recommendedName>
        <fullName evidence="2">DUF2059 domain-containing protein</fullName>
    </recommendedName>
</protein>
<sequence>MKLGTLVKPLLITGLFLAGPVMAAPSAQQVLAASPIDDIVDRYPAMMSEGIREGLKRSQQLPPMVADTIGYVVTNSFRAADIEQQIVQNLERDLSGKQLEAVEGWYQTPVARKISTAEIAASDPAVWKQIQARATELNKKYKGTDRAKLFERFDRASRATESAVDTTIAVQLGLATAMAAFSRDSANYDELKQTIESQRGKIRGIVEQQVYDSYLHTYEKISSQEMGLYIDFLESGPGTAFSKTVTGSIQQAITDPIESIGNQMARFLAPQK</sequence>
<accession>A0A1M6RGR7</accession>
<name>A0A1M6RGR7_9GAMM</name>
<proteinExistence type="predicted"/>
<evidence type="ECO:0000256" key="1">
    <source>
        <dbReference type="SAM" id="SignalP"/>
    </source>
</evidence>
<feature type="chain" id="PRO_5012161018" description="DUF2059 domain-containing protein" evidence="1">
    <location>
        <begin position="24"/>
        <end position="272"/>
    </location>
</feature>
<dbReference type="Pfam" id="PF09832">
    <property type="entry name" value="DUF2059"/>
    <property type="match status" value="1"/>
</dbReference>
<evidence type="ECO:0000259" key="2">
    <source>
        <dbReference type="Pfam" id="PF09832"/>
    </source>
</evidence>
<feature type="signal peptide" evidence="1">
    <location>
        <begin position="1"/>
        <end position="23"/>
    </location>
</feature>
<dbReference type="RefSeq" id="WP_072796531.1">
    <property type="nucleotide sequence ID" value="NZ_FRAQ01000001.1"/>
</dbReference>
<keyword evidence="1" id="KW-0732">Signal</keyword>
<dbReference type="OrthoDB" id="6193639at2"/>
<dbReference type="EMBL" id="FRAQ01000001">
    <property type="protein sequence ID" value="SHK31606.1"/>
    <property type="molecule type" value="Genomic_DNA"/>
</dbReference>
<dbReference type="AlphaFoldDB" id="A0A1M6RGR7"/>
<keyword evidence="4" id="KW-1185">Reference proteome</keyword>
<reference evidence="4" key="1">
    <citation type="submission" date="2016-11" db="EMBL/GenBank/DDBJ databases">
        <authorList>
            <person name="Varghese N."/>
            <person name="Submissions S."/>
        </authorList>
    </citation>
    <scope>NUCLEOTIDE SEQUENCE [LARGE SCALE GENOMIC DNA]</scope>
    <source>
        <strain evidence="4">CGMCC 1.10835</strain>
    </source>
</reference>
<feature type="domain" description="DUF2059" evidence="2">
    <location>
        <begin position="81"/>
        <end position="138"/>
    </location>
</feature>